<accession>A0A1G7ANE7</accession>
<sequence>MKDRVATFGLFTLLLLLCLGLIYSRHQSLLNNQMQQRLRGQQAVISCASGTYQLLAQTLFEEAIQQEEILSLIHDMVTTEEAERRNLLRGWLFRKLDPLYQRVRQQRIRQLHFHYPDGRSLLRFHAPQLADDSLDGVRPSVLLANRQLRAVHGYESGRIFHGFRHVYPLFYADQHIGSVELSTSFLQIQQEMHQLTENQQTRLAFVLYKPEMWDKLFPSLQPYYQTTPLSPDYVVEFEQLSSIACDKGSLTDPLVWRLLKRLGDQASAHRHLRQQQSFILPLWHQGQPFSVAFHAIQNTLGKHAGYIVAATPEPFFSQLRIDSITTASLASLLLLMALLLRLRFLAGRRQQQRSSQLLQMVSDSIACGLFTADPECRITYVNETAAQLLGQEPAQLIGRIAHEIFHLDNETNEPCCFDTLLQKKGIARSDTIIALHSQGHRFPVEMICSPLHDGNKQIGTSNIFLDISTRRRQEQQLLATQQQLEQANRELQLLARRDGLTGIANRRSFDEALDSLWRQAARNRQPLSLLMIDIDHFKVYNDRFGHPQGDRCLQEIARLLQQCCLRPADLVCRYGGEEFAILLPETRENDALQVARRIQQQLRQRALPHPTSPSGYLSLSIGLCCLVPEPQHCYQELIDCADHRLYQAKAAGRDCICASDGP</sequence>
<dbReference type="Pfam" id="PF00990">
    <property type="entry name" value="GGDEF"/>
    <property type="match status" value="1"/>
</dbReference>
<dbReference type="NCBIfam" id="TIGR00254">
    <property type="entry name" value="GGDEF"/>
    <property type="match status" value="1"/>
</dbReference>
<evidence type="ECO:0000256" key="1">
    <source>
        <dbReference type="ARBA" id="ARBA00012528"/>
    </source>
</evidence>
<proteinExistence type="predicted"/>
<dbReference type="CDD" id="cd01949">
    <property type="entry name" value="GGDEF"/>
    <property type="match status" value="1"/>
</dbReference>
<dbReference type="PROSITE" id="PS50112">
    <property type="entry name" value="PAS"/>
    <property type="match status" value="1"/>
</dbReference>
<keyword evidence="3" id="KW-0175">Coiled coil</keyword>
<dbReference type="NCBIfam" id="TIGR00229">
    <property type="entry name" value="sensory_box"/>
    <property type="match status" value="1"/>
</dbReference>
<dbReference type="FunFam" id="3.30.70.270:FF:000001">
    <property type="entry name" value="Diguanylate cyclase domain protein"/>
    <property type="match status" value="1"/>
</dbReference>
<comment type="catalytic activity">
    <reaction evidence="2">
        <text>2 GTP = 3',3'-c-di-GMP + 2 diphosphate</text>
        <dbReference type="Rhea" id="RHEA:24898"/>
        <dbReference type="ChEBI" id="CHEBI:33019"/>
        <dbReference type="ChEBI" id="CHEBI:37565"/>
        <dbReference type="ChEBI" id="CHEBI:58805"/>
        <dbReference type="EC" id="2.7.7.65"/>
    </reaction>
</comment>
<dbReference type="EC" id="2.7.7.65" evidence="1"/>
<dbReference type="SUPFAM" id="SSF55785">
    <property type="entry name" value="PYP-like sensor domain (PAS domain)"/>
    <property type="match status" value="1"/>
</dbReference>
<dbReference type="Proteomes" id="UP000243205">
    <property type="component" value="Unassembled WGS sequence"/>
</dbReference>
<dbReference type="PANTHER" id="PTHR45138:SF9">
    <property type="entry name" value="DIGUANYLATE CYCLASE DGCM-RELATED"/>
    <property type="match status" value="1"/>
</dbReference>
<organism evidence="6 7">
    <name type="scientific">Desulfuromonas thiophila</name>
    <dbReference type="NCBI Taxonomy" id="57664"/>
    <lineage>
        <taxon>Bacteria</taxon>
        <taxon>Pseudomonadati</taxon>
        <taxon>Thermodesulfobacteriota</taxon>
        <taxon>Desulfuromonadia</taxon>
        <taxon>Desulfuromonadales</taxon>
        <taxon>Desulfuromonadaceae</taxon>
        <taxon>Desulfuromonas</taxon>
    </lineage>
</organism>
<dbReference type="RefSeq" id="WP_092077198.1">
    <property type="nucleotide sequence ID" value="NZ_FNAQ01000004.1"/>
</dbReference>
<evidence type="ECO:0000259" key="4">
    <source>
        <dbReference type="PROSITE" id="PS50112"/>
    </source>
</evidence>
<dbReference type="InterPro" id="IPR035965">
    <property type="entry name" value="PAS-like_dom_sf"/>
</dbReference>
<feature type="coiled-coil region" evidence="3">
    <location>
        <begin position="470"/>
        <end position="497"/>
    </location>
</feature>
<dbReference type="GO" id="GO:0052621">
    <property type="term" value="F:diguanylate cyclase activity"/>
    <property type="evidence" value="ECO:0007669"/>
    <property type="project" value="UniProtKB-EC"/>
</dbReference>
<reference evidence="7" key="1">
    <citation type="submission" date="2016-10" db="EMBL/GenBank/DDBJ databases">
        <authorList>
            <person name="Varghese N."/>
            <person name="Submissions S."/>
        </authorList>
    </citation>
    <scope>NUCLEOTIDE SEQUENCE [LARGE SCALE GENOMIC DNA]</scope>
    <source>
        <strain evidence="7">DSM 8987</strain>
    </source>
</reference>
<dbReference type="Pfam" id="PF13426">
    <property type="entry name" value="PAS_9"/>
    <property type="match status" value="1"/>
</dbReference>
<protein>
    <recommendedName>
        <fullName evidence="1">diguanylate cyclase</fullName>
        <ecNumber evidence="1">2.7.7.65</ecNumber>
    </recommendedName>
</protein>
<dbReference type="SMART" id="SM00091">
    <property type="entry name" value="PAS"/>
    <property type="match status" value="1"/>
</dbReference>
<dbReference type="InterPro" id="IPR000014">
    <property type="entry name" value="PAS"/>
</dbReference>
<dbReference type="GO" id="GO:1902201">
    <property type="term" value="P:negative regulation of bacterial-type flagellum-dependent cell motility"/>
    <property type="evidence" value="ECO:0007669"/>
    <property type="project" value="TreeGrafter"/>
</dbReference>
<dbReference type="InterPro" id="IPR029787">
    <property type="entry name" value="Nucleotide_cyclase"/>
</dbReference>
<dbReference type="SMART" id="SM00267">
    <property type="entry name" value="GGDEF"/>
    <property type="match status" value="1"/>
</dbReference>
<dbReference type="InterPro" id="IPR050469">
    <property type="entry name" value="Diguanylate_Cyclase"/>
</dbReference>
<gene>
    <name evidence="6" type="ORF">SAMN05661003_104121</name>
</gene>
<feature type="domain" description="PAS" evidence="4">
    <location>
        <begin position="354"/>
        <end position="409"/>
    </location>
</feature>
<evidence type="ECO:0000256" key="2">
    <source>
        <dbReference type="ARBA" id="ARBA00034247"/>
    </source>
</evidence>
<name>A0A1G7ANE7_9BACT</name>
<evidence type="ECO:0000313" key="6">
    <source>
        <dbReference type="EMBL" id="SDE15987.1"/>
    </source>
</evidence>
<dbReference type="Gene3D" id="3.30.70.270">
    <property type="match status" value="1"/>
</dbReference>
<dbReference type="PROSITE" id="PS50887">
    <property type="entry name" value="GGDEF"/>
    <property type="match status" value="1"/>
</dbReference>
<dbReference type="GO" id="GO:0005886">
    <property type="term" value="C:plasma membrane"/>
    <property type="evidence" value="ECO:0007669"/>
    <property type="project" value="TreeGrafter"/>
</dbReference>
<dbReference type="GO" id="GO:0043709">
    <property type="term" value="P:cell adhesion involved in single-species biofilm formation"/>
    <property type="evidence" value="ECO:0007669"/>
    <property type="project" value="TreeGrafter"/>
</dbReference>
<dbReference type="AlphaFoldDB" id="A0A1G7ANE7"/>
<dbReference type="STRING" id="57664.SAMN05661003_104121"/>
<keyword evidence="7" id="KW-1185">Reference proteome</keyword>
<evidence type="ECO:0000313" key="7">
    <source>
        <dbReference type="Proteomes" id="UP000243205"/>
    </source>
</evidence>
<dbReference type="Gene3D" id="3.30.450.20">
    <property type="entry name" value="PAS domain"/>
    <property type="match status" value="1"/>
</dbReference>
<dbReference type="CDD" id="cd00130">
    <property type="entry name" value="PAS"/>
    <property type="match status" value="1"/>
</dbReference>
<dbReference type="Pfam" id="PF14827">
    <property type="entry name" value="dCache_3"/>
    <property type="match status" value="1"/>
</dbReference>
<dbReference type="PANTHER" id="PTHR45138">
    <property type="entry name" value="REGULATORY COMPONENTS OF SENSORY TRANSDUCTION SYSTEM"/>
    <property type="match status" value="1"/>
</dbReference>
<feature type="domain" description="GGDEF" evidence="5">
    <location>
        <begin position="525"/>
        <end position="661"/>
    </location>
</feature>
<dbReference type="SUPFAM" id="SSF55073">
    <property type="entry name" value="Nucleotide cyclase"/>
    <property type="match status" value="1"/>
</dbReference>
<dbReference type="InterPro" id="IPR029150">
    <property type="entry name" value="dCache_3"/>
</dbReference>
<dbReference type="InterPro" id="IPR000160">
    <property type="entry name" value="GGDEF_dom"/>
</dbReference>
<dbReference type="OrthoDB" id="9790367at2"/>
<dbReference type="InterPro" id="IPR043128">
    <property type="entry name" value="Rev_trsase/Diguanyl_cyclase"/>
</dbReference>
<evidence type="ECO:0000259" key="5">
    <source>
        <dbReference type="PROSITE" id="PS50887"/>
    </source>
</evidence>
<evidence type="ECO:0000256" key="3">
    <source>
        <dbReference type="SAM" id="Coils"/>
    </source>
</evidence>
<dbReference type="EMBL" id="FNAQ01000004">
    <property type="protein sequence ID" value="SDE15987.1"/>
    <property type="molecule type" value="Genomic_DNA"/>
</dbReference>